<evidence type="ECO:0000259" key="1">
    <source>
        <dbReference type="Pfam" id="PF01323"/>
    </source>
</evidence>
<keyword evidence="3" id="KW-1185">Reference proteome</keyword>
<dbReference type="PANTHER" id="PTHR13887:SF41">
    <property type="entry name" value="THIOREDOXIN SUPERFAMILY PROTEIN"/>
    <property type="match status" value="1"/>
</dbReference>
<dbReference type="RefSeq" id="WP_252819492.1">
    <property type="nucleotide sequence ID" value="NZ_JAMXQS010000006.1"/>
</dbReference>
<organism evidence="2 3">
    <name type="scientific">Mesorhizobium liriopis</name>
    <dbReference type="NCBI Taxonomy" id="2953882"/>
    <lineage>
        <taxon>Bacteria</taxon>
        <taxon>Pseudomonadati</taxon>
        <taxon>Pseudomonadota</taxon>
        <taxon>Alphaproteobacteria</taxon>
        <taxon>Hyphomicrobiales</taxon>
        <taxon>Phyllobacteriaceae</taxon>
        <taxon>Mesorhizobium</taxon>
    </lineage>
</organism>
<sequence>MTLRIDVVSDVVCPWCFLGMKRLDRALVQVPEANAVVTWRPFQLDPSIPPNGLDRQQYMQAKFGSSDRLQQIHATLEQLGAAEGISFRFDAITRSPNTLDAHRLIRWAGAEGEAIQRDVVAELFSRYFEQGQDIGDHDVLTDVAERSGMATANLGERLTSAEDRGAVQAEIAEAQSKGVSGVPFFILAGRYAVSGAQETAVLADAIAQIAAMPKEA</sequence>
<reference evidence="2 3" key="1">
    <citation type="submission" date="2022-06" db="EMBL/GenBank/DDBJ databases">
        <title>Mesorhizobium sp. strain RP14 Genome sequencing and assembly.</title>
        <authorList>
            <person name="Kim I."/>
        </authorList>
    </citation>
    <scope>NUCLEOTIDE SEQUENCE [LARGE SCALE GENOMIC DNA]</scope>
    <source>
        <strain evidence="3">RP14(2022)</strain>
    </source>
</reference>
<dbReference type="Pfam" id="PF01323">
    <property type="entry name" value="DSBA"/>
    <property type="match status" value="1"/>
</dbReference>
<comment type="caution">
    <text evidence="2">The sequence shown here is derived from an EMBL/GenBank/DDBJ whole genome shotgun (WGS) entry which is preliminary data.</text>
</comment>
<accession>A0ABT1C746</accession>
<dbReference type="PANTHER" id="PTHR13887">
    <property type="entry name" value="GLUTATHIONE S-TRANSFERASE KAPPA"/>
    <property type="match status" value="1"/>
</dbReference>
<dbReference type="Proteomes" id="UP001205906">
    <property type="component" value="Unassembled WGS sequence"/>
</dbReference>
<gene>
    <name evidence="2" type="ORF">NGM99_12785</name>
</gene>
<dbReference type="InterPro" id="IPR036249">
    <property type="entry name" value="Thioredoxin-like_sf"/>
</dbReference>
<dbReference type="InterPro" id="IPR001853">
    <property type="entry name" value="DSBA-like_thioredoxin_dom"/>
</dbReference>
<name>A0ABT1C746_9HYPH</name>
<evidence type="ECO:0000313" key="3">
    <source>
        <dbReference type="Proteomes" id="UP001205906"/>
    </source>
</evidence>
<evidence type="ECO:0000313" key="2">
    <source>
        <dbReference type="EMBL" id="MCO6050658.1"/>
    </source>
</evidence>
<dbReference type="EMBL" id="JAMXQS010000006">
    <property type="protein sequence ID" value="MCO6050658.1"/>
    <property type="molecule type" value="Genomic_DNA"/>
</dbReference>
<proteinExistence type="predicted"/>
<feature type="domain" description="DSBA-like thioredoxin" evidence="1">
    <location>
        <begin position="5"/>
        <end position="207"/>
    </location>
</feature>
<dbReference type="SUPFAM" id="SSF52833">
    <property type="entry name" value="Thioredoxin-like"/>
    <property type="match status" value="1"/>
</dbReference>
<dbReference type="CDD" id="cd03024">
    <property type="entry name" value="DsbA_FrnE"/>
    <property type="match status" value="1"/>
</dbReference>
<dbReference type="Gene3D" id="3.40.30.10">
    <property type="entry name" value="Glutaredoxin"/>
    <property type="match status" value="1"/>
</dbReference>
<protein>
    <submittedName>
        <fullName evidence="2">DsbA family oxidoreductase</fullName>
    </submittedName>
</protein>